<comment type="subcellular location">
    <subcellularLocation>
        <location evidence="1">Membrane</location>
        <topology evidence="1">Multi-pass membrane protein</topology>
    </subcellularLocation>
</comment>
<feature type="transmembrane region" description="Helical" evidence="7">
    <location>
        <begin position="255"/>
        <end position="275"/>
    </location>
</feature>
<keyword evidence="2" id="KW-0813">Transport</keyword>
<organism evidence="9 10">
    <name type="scientific">Kwoniella dendrophila CBS 6074</name>
    <dbReference type="NCBI Taxonomy" id="1295534"/>
    <lineage>
        <taxon>Eukaryota</taxon>
        <taxon>Fungi</taxon>
        <taxon>Dikarya</taxon>
        <taxon>Basidiomycota</taxon>
        <taxon>Agaricomycotina</taxon>
        <taxon>Tremellomycetes</taxon>
        <taxon>Tremellales</taxon>
        <taxon>Cryptococcaceae</taxon>
        <taxon>Kwoniella</taxon>
    </lineage>
</organism>
<dbReference type="Pfam" id="PF07690">
    <property type="entry name" value="MFS_1"/>
    <property type="match status" value="1"/>
</dbReference>
<dbReference type="RefSeq" id="XP_066077348.1">
    <property type="nucleotide sequence ID" value="XM_066221251.1"/>
</dbReference>
<feature type="compositionally biased region" description="Low complexity" evidence="6">
    <location>
        <begin position="1"/>
        <end position="17"/>
    </location>
</feature>
<gene>
    <name evidence="9" type="ORF">L201_005521</name>
</gene>
<feature type="transmembrane region" description="Helical" evidence="7">
    <location>
        <begin position="429"/>
        <end position="447"/>
    </location>
</feature>
<evidence type="ECO:0000256" key="7">
    <source>
        <dbReference type="SAM" id="Phobius"/>
    </source>
</evidence>
<feature type="transmembrane region" description="Helical" evidence="7">
    <location>
        <begin position="532"/>
        <end position="552"/>
    </location>
</feature>
<dbReference type="PANTHER" id="PTHR42718">
    <property type="entry name" value="MAJOR FACILITATOR SUPERFAMILY MULTIDRUG TRANSPORTER MFSC"/>
    <property type="match status" value="1"/>
</dbReference>
<feature type="transmembrane region" description="Helical" evidence="7">
    <location>
        <begin position="186"/>
        <end position="208"/>
    </location>
</feature>
<dbReference type="InterPro" id="IPR011701">
    <property type="entry name" value="MFS"/>
</dbReference>
<evidence type="ECO:0000256" key="2">
    <source>
        <dbReference type="ARBA" id="ARBA00022448"/>
    </source>
</evidence>
<feature type="transmembrane region" description="Helical" evidence="7">
    <location>
        <begin position="490"/>
        <end position="512"/>
    </location>
</feature>
<evidence type="ECO:0000313" key="10">
    <source>
        <dbReference type="Proteomes" id="UP001355207"/>
    </source>
</evidence>
<keyword evidence="10" id="KW-1185">Reference proteome</keyword>
<evidence type="ECO:0000259" key="8">
    <source>
        <dbReference type="PROSITE" id="PS50850"/>
    </source>
</evidence>
<dbReference type="Proteomes" id="UP001355207">
    <property type="component" value="Chromosome 7"/>
</dbReference>
<feature type="transmembrane region" description="Helical" evidence="7">
    <location>
        <begin position="295"/>
        <end position="316"/>
    </location>
</feature>
<dbReference type="PROSITE" id="PS50850">
    <property type="entry name" value="MFS"/>
    <property type="match status" value="1"/>
</dbReference>
<dbReference type="InterPro" id="IPR020846">
    <property type="entry name" value="MFS_dom"/>
</dbReference>
<feature type="transmembrane region" description="Helical" evidence="7">
    <location>
        <begin position="459"/>
        <end position="478"/>
    </location>
</feature>
<feature type="transmembrane region" description="Helical" evidence="7">
    <location>
        <begin position="396"/>
        <end position="417"/>
    </location>
</feature>
<evidence type="ECO:0000256" key="1">
    <source>
        <dbReference type="ARBA" id="ARBA00004141"/>
    </source>
</evidence>
<feature type="transmembrane region" description="Helical" evidence="7">
    <location>
        <begin position="362"/>
        <end position="384"/>
    </location>
</feature>
<feature type="domain" description="Major facilitator superfamily (MFS) profile" evidence="8">
    <location>
        <begin position="95"/>
        <end position="557"/>
    </location>
</feature>
<feature type="region of interest" description="Disordered" evidence="6">
    <location>
        <begin position="1"/>
        <end position="41"/>
    </location>
</feature>
<accession>A0AAX4K160</accession>
<keyword evidence="5 7" id="KW-0472">Membrane</keyword>
<reference evidence="9 10" key="1">
    <citation type="submission" date="2024-01" db="EMBL/GenBank/DDBJ databases">
        <title>Comparative genomics of Cryptococcus and Kwoniella reveals pathogenesis evolution and contrasting modes of karyotype evolution via chromosome fusion or intercentromeric recombination.</title>
        <authorList>
            <person name="Coelho M.A."/>
            <person name="David-Palma M."/>
            <person name="Shea T."/>
            <person name="Bowers K."/>
            <person name="McGinley-Smith S."/>
            <person name="Mohammad A.W."/>
            <person name="Gnirke A."/>
            <person name="Yurkov A.M."/>
            <person name="Nowrousian M."/>
            <person name="Sun S."/>
            <person name="Cuomo C.A."/>
            <person name="Heitman J."/>
        </authorList>
    </citation>
    <scope>NUCLEOTIDE SEQUENCE [LARGE SCALE GENOMIC DNA]</scope>
    <source>
        <strain evidence="9 10">CBS 6074</strain>
    </source>
</reference>
<dbReference type="PANTHER" id="PTHR42718:SF9">
    <property type="entry name" value="MAJOR FACILITATOR SUPERFAMILY MULTIDRUG TRANSPORTER MFSC"/>
    <property type="match status" value="1"/>
</dbReference>
<dbReference type="GeneID" id="91096191"/>
<keyword evidence="3 7" id="KW-0812">Transmembrane</keyword>
<name>A0AAX4K160_9TREE</name>
<dbReference type="SUPFAM" id="SSF103473">
    <property type="entry name" value="MFS general substrate transporter"/>
    <property type="match status" value="1"/>
</dbReference>
<dbReference type="GO" id="GO:0016020">
    <property type="term" value="C:membrane"/>
    <property type="evidence" value="ECO:0007669"/>
    <property type="project" value="UniProtKB-SubCell"/>
</dbReference>
<proteinExistence type="predicted"/>
<feature type="transmembrane region" description="Helical" evidence="7">
    <location>
        <begin position="95"/>
        <end position="116"/>
    </location>
</feature>
<dbReference type="AlphaFoldDB" id="A0AAX4K160"/>
<feature type="transmembrane region" description="Helical" evidence="7">
    <location>
        <begin position="131"/>
        <end position="149"/>
    </location>
</feature>
<evidence type="ECO:0000256" key="4">
    <source>
        <dbReference type="ARBA" id="ARBA00022989"/>
    </source>
</evidence>
<feature type="transmembrane region" description="Helical" evidence="7">
    <location>
        <begin position="161"/>
        <end position="180"/>
    </location>
</feature>
<evidence type="ECO:0000256" key="6">
    <source>
        <dbReference type="SAM" id="MobiDB-lite"/>
    </source>
</evidence>
<evidence type="ECO:0000256" key="3">
    <source>
        <dbReference type="ARBA" id="ARBA00022692"/>
    </source>
</evidence>
<feature type="transmembrane region" description="Helical" evidence="7">
    <location>
        <begin position="220"/>
        <end position="243"/>
    </location>
</feature>
<dbReference type="EMBL" id="CP144104">
    <property type="protein sequence ID" value="WWC90585.1"/>
    <property type="molecule type" value="Genomic_DNA"/>
</dbReference>
<dbReference type="GO" id="GO:0022857">
    <property type="term" value="F:transmembrane transporter activity"/>
    <property type="evidence" value="ECO:0007669"/>
    <property type="project" value="InterPro"/>
</dbReference>
<evidence type="ECO:0000256" key="5">
    <source>
        <dbReference type="ARBA" id="ARBA00023136"/>
    </source>
</evidence>
<dbReference type="Gene3D" id="1.20.1250.20">
    <property type="entry name" value="MFS general substrate transporter like domains"/>
    <property type="match status" value="2"/>
</dbReference>
<keyword evidence="4 7" id="KW-1133">Transmembrane helix</keyword>
<protein>
    <recommendedName>
        <fullName evidence="8">Major facilitator superfamily (MFS) profile domain-containing protein</fullName>
    </recommendedName>
</protein>
<dbReference type="InterPro" id="IPR036259">
    <property type="entry name" value="MFS_trans_sf"/>
</dbReference>
<sequence length="570" mass="62453">MEIQSPSSTSPTPTLRESTTEIKSAVNPNNNEFSNGTGALQIDNTRESSDVDVRNDDHQRNVGSTIEAGIEQQKISNDGSGGAEIKLSQRKKWSLLAVFSLSLVIDQWCLAAFYIFTKFISEDLNVSVEQQSWVITSYTVTFASTLLFWGRVSDLYSASLVFDWGLLSLGFLSLIISFLPEKYSFFIIRALSGIAGATSVPSSFRLIVAIFEPKELNKAFSIYGISGALAAVSGNLLAGIIQLIPSHGQAIAWRWFFRLVAAIVVPVGIGAFFCIPNLQGHDHNVSNKKSRLDLIGSGTMLVAITLLILGLTLGASSGFNKPGFIVPFIISILLFPLLLIYETKLPEEKAILPKSIWKHENFVLWLFLALLGYSWSSTNFLAFIEIWMNEPNNEKPILAAVRVLPQACLGFLISLLLSLWSKPFKYPRLMVSIGCFLGSGSYILFIFSKDQIGLNYWKFLFPGFILGSAGMMICFNMTNAGAMSAVPPSIGGVAGALVQLCFQTGTAIAFAVQAGLLTIKEGGLQNFTNTRASFIFVTGWIALFAIIFVCLYKPQKKEDGDEENRVVMAH</sequence>
<feature type="transmembrane region" description="Helical" evidence="7">
    <location>
        <begin position="322"/>
        <end position="341"/>
    </location>
</feature>
<feature type="compositionally biased region" description="Polar residues" evidence="6">
    <location>
        <begin position="26"/>
        <end position="38"/>
    </location>
</feature>
<evidence type="ECO:0000313" key="9">
    <source>
        <dbReference type="EMBL" id="WWC90585.1"/>
    </source>
</evidence>